<dbReference type="AlphaFoldDB" id="A0A9P8I7J5"/>
<accession>A0A9P8I7J5</accession>
<dbReference type="OrthoDB" id="1911848at2759"/>
<comment type="caution">
    <text evidence="2">The sequence shown here is derived from an EMBL/GenBank/DDBJ whole genome shotgun (WGS) entry which is preliminary data.</text>
</comment>
<dbReference type="GO" id="GO:0005524">
    <property type="term" value="F:ATP binding"/>
    <property type="evidence" value="ECO:0007669"/>
    <property type="project" value="InterPro"/>
</dbReference>
<feature type="domain" description="Protein kinase" evidence="1">
    <location>
        <begin position="1"/>
        <end position="218"/>
    </location>
</feature>
<dbReference type="Gene3D" id="1.10.510.10">
    <property type="entry name" value="Transferase(Phosphotransferase) domain 1"/>
    <property type="match status" value="1"/>
</dbReference>
<sequence>MPNSTSAASMVVEWTSSNQDLGKTDYYLLNKRIAILCILLQSAGHLYFMTLPTCQGYIHWSRTQFALIYNIPPFADSQRDPCSLYSMLRPNKRSIRTEKGRQLRPSLEQRYALAAAFAKGVLSLLSPGRVHKALNNRNVMFFYETDSIEAVDFHRPRFLDFGAARREQPSERTIDVRSLEPPLRLRQHPELRQGTHRRFERRYDIYSAGIILFEIGMW</sequence>
<dbReference type="PANTHER" id="PTHR37542">
    <property type="entry name" value="HELO DOMAIN-CONTAINING PROTEIN-RELATED"/>
    <property type="match status" value="1"/>
</dbReference>
<reference evidence="2" key="1">
    <citation type="submission" date="2021-03" db="EMBL/GenBank/DDBJ databases">
        <title>Comparative genomics and phylogenomic investigation of the class Geoglossomycetes provide insights into ecological specialization and systematics.</title>
        <authorList>
            <person name="Melie T."/>
            <person name="Pirro S."/>
            <person name="Miller A.N."/>
            <person name="Quandt A."/>
        </authorList>
    </citation>
    <scope>NUCLEOTIDE SEQUENCE</scope>
    <source>
        <strain evidence="2">GBOQ0MN5Z8</strain>
    </source>
</reference>
<proteinExistence type="predicted"/>
<evidence type="ECO:0000259" key="1">
    <source>
        <dbReference type="PROSITE" id="PS50011"/>
    </source>
</evidence>
<dbReference type="InterPro" id="IPR011009">
    <property type="entry name" value="Kinase-like_dom_sf"/>
</dbReference>
<dbReference type="GO" id="GO:0004672">
    <property type="term" value="F:protein kinase activity"/>
    <property type="evidence" value="ECO:0007669"/>
    <property type="project" value="InterPro"/>
</dbReference>
<dbReference type="PANTHER" id="PTHR37542:SF3">
    <property type="entry name" value="PRION-INHIBITION AND PROPAGATION HELO DOMAIN-CONTAINING PROTEIN"/>
    <property type="match status" value="1"/>
</dbReference>
<dbReference type="PROSITE" id="PS50011">
    <property type="entry name" value="PROTEIN_KINASE_DOM"/>
    <property type="match status" value="1"/>
</dbReference>
<dbReference type="SUPFAM" id="SSF56112">
    <property type="entry name" value="Protein kinase-like (PK-like)"/>
    <property type="match status" value="1"/>
</dbReference>
<dbReference type="InterPro" id="IPR000719">
    <property type="entry name" value="Prot_kinase_dom"/>
</dbReference>
<dbReference type="EMBL" id="JAGHQL010000180">
    <property type="protein sequence ID" value="KAH0536802.1"/>
    <property type="molecule type" value="Genomic_DNA"/>
</dbReference>
<organism evidence="2 3">
    <name type="scientific">Glutinoglossum americanum</name>
    <dbReference type="NCBI Taxonomy" id="1670608"/>
    <lineage>
        <taxon>Eukaryota</taxon>
        <taxon>Fungi</taxon>
        <taxon>Dikarya</taxon>
        <taxon>Ascomycota</taxon>
        <taxon>Pezizomycotina</taxon>
        <taxon>Geoglossomycetes</taxon>
        <taxon>Geoglossales</taxon>
        <taxon>Geoglossaceae</taxon>
        <taxon>Glutinoglossum</taxon>
    </lineage>
</organism>
<keyword evidence="3" id="KW-1185">Reference proteome</keyword>
<evidence type="ECO:0000313" key="3">
    <source>
        <dbReference type="Proteomes" id="UP000698800"/>
    </source>
</evidence>
<gene>
    <name evidence="2" type="ORF">FGG08_006370</name>
</gene>
<evidence type="ECO:0000313" key="2">
    <source>
        <dbReference type="EMBL" id="KAH0536802.1"/>
    </source>
</evidence>
<name>A0A9P8I7J5_9PEZI</name>
<dbReference type="Proteomes" id="UP000698800">
    <property type="component" value="Unassembled WGS sequence"/>
</dbReference>
<protein>
    <recommendedName>
        <fullName evidence="1">Protein kinase domain-containing protein</fullName>
    </recommendedName>
</protein>